<name>A0A839ECG6_9MICO</name>
<keyword evidence="3" id="KW-1185">Reference proteome</keyword>
<dbReference type="Pfam" id="PF25355">
    <property type="entry name" value="DUF7882"/>
    <property type="match status" value="1"/>
</dbReference>
<gene>
    <name evidence="2" type="ORF">FHX53_002510</name>
</gene>
<dbReference type="Proteomes" id="UP000585905">
    <property type="component" value="Unassembled WGS sequence"/>
</dbReference>
<dbReference type="RefSeq" id="WP_182491667.1">
    <property type="nucleotide sequence ID" value="NZ_BAAAOV010000008.1"/>
</dbReference>
<dbReference type="InterPro" id="IPR057204">
    <property type="entry name" value="DUF7882"/>
</dbReference>
<organism evidence="2 3">
    <name type="scientific">Microcella alkalica</name>
    <dbReference type="NCBI Taxonomy" id="355930"/>
    <lineage>
        <taxon>Bacteria</taxon>
        <taxon>Bacillati</taxon>
        <taxon>Actinomycetota</taxon>
        <taxon>Actinomycetes</taxon>
        <taxon>Micrococcales</taxon>
        <taxon>Microbacteriaceae</taxon>
        <taxon>Microcella</taxon>
    </lineage>
</organism>
<evidence type="ECO:0000313" key="3">
    <source>
        <dbReference type="Proteomes" id="UP000585905"/>
    </source>
</evidence>
<proteinExistence type="predicted"/>
<evidence type="ECO:0000259" key="1">
    <source>
        <dbReference type="Pfam" id="PF25355"/>
    </source>
</evidence>
<accession>A0A839ECG6</accession>
<reference evidence="2 3" key="1">
    <citation type="submission" date="2020-07" db="EMBL/GenBank/DDBJ databases">
        <title>Sequencing the genomes of 1000 actinobacteria strains.</title>
        <authorList>
            <person name="Klenk H.-P."/>
        </authorList>
    </citation>
    <scope>NUCLEOTIDE SEQUENCE [LARGE SCALE GENOMIC DNA]</scope>
    <source>
        <strain evidence="2 3">DSM 19663</strain>
    </source>
</reference>
<evidence type="ECO:0000313" key="2">
    <source>
        <dbReference type="EMBL" id="MBA8848896.1"/>
    </source>
</evidence>
<dbReference type="EMBL" id="JACGWX010000008">
    <property type="protein sequence ID" value="MBA8848896.1"/>
    <property type="molecule type" value="Genomic_DNA"/>
</dbReference>
<protein>
    <recommendedName>
        <fullName evidence="1">DUF7882 domain-containing protein</fullName>
    </recommendedName>
</protein>
<sequence>MGVLAYSAERMSFYFDDEVLAHVQVVATAKLRRHEPFFLSWRDPQAVGGGRSAIWLHPSIPLSFHFDSHDRPPLDRQLLEEMAISASGAGGLDLSDEAHLSRTAMPSHNAMKRHDLPMTV</sequence>
<feature type="domain" description="DUF7882" evidence="1">
    <location>
        <begin position="1"/>
        <end position="97"/>
    </location>
</feature>
<dbReference type="AlphaFoldDB" id="A0A839ECG6"/>
<comment type="caution">
    <text evidence="2">The sequence shown here is derived from an EMBL/GenBank/DDBJ whole genome shotgun (WGS) entry which is preliminary data.</text>
</comment>